<comment type="subcellular location">
    <subcellularLocation>
        <location evidence="1">Mitochondrion outer membrane</location>
        <topology evidence="1">Single-pass type IV membrane protein</topology>
        <orientation evidence="1">Cytoplasmic side</orientation>
    </subcellularLocation>
</comment>
<dbReference type="Pfam" id="PF01593">
    <property type="entry name" value="Amino_oxidase"/>
    <property type="match status" value="1"/>
</dbReference>
<proteinExistence type="inferred from homology"/>
<sequence>SQFSSPSNQVGGGVSLSAAKLLTESGLNVVLLEANDRVGGRTFTVRNKQVKYVDLGGAYVGPTQNRLLRLSKELGIETYKVNEVEHLIHHVKVRCSQACCSKQTSCSDLLYHCFPSMLQWSIPV</sequence>
<evidence type="ECO:0000256" key="7">
    <source>
        <dbReference type="ARBA" id="ARBA00048448"/>
    </source>
</evidence>
<keyword evidence="5" id="KW-0496">Mitochondrion</keyword>
<organism evidence="9 10">
    <name type="scientific">Buteo japonicus</name>
    <dbReference type="NCBI Taxonomy" id="224669"/>
    <lineage>
        <taxon>Eukaryota</taxon>
        <taxon>Metazoa</taxon>
        <taxon>Chordata</taxon>
        <taxon>Craniata</taxon>
        <taxon>Vertebrata</taxon>
        <taxon>Euteleostomi</taxon>
        <taxon>Archelosauria</taxon>
        <taxon>Archosauria</taxon>
        <taxon>Dinosauria</taxon>
        <taxon>Saurischia</taxon>
        <taxon>Theropoda</taxon>
        <taxon>Coelurosauria</taxon>
        <taxon>Aves</taxon>
        <taxon>Neognathae</taxon>
        <taxon>Neoaves</taxon>
        <taxon>Telluraves</taxon>
        <taxon>Accipitrimorphae</taxon>
        <taxon>Accipitriformes</taxon>
        <taxon>Accipitridae</taxon>
        <taxon>Accipitrinae</taxon>
        <taxon>Buteo</taxon>
    </lineage>
</organism>
<keyword evidence="4" id="KW-0285">Flavoprotein</keyword>
<evidence type="ECO:0000256" key="2">
    <source>
        <dbReference type="ARBA" id="ARBA00005995"/>
    </source>
</evidence>
<evidence type="ECO:0000256" key="5">
    <source>
        <dbReference type="ARBA" id="ARBA00022787"/>
    </source>
</evidence>
<comment type="catalytic activity">
    <reaction evidence="7">
        <text>a secondary aliphatic amine + O2 + H2O = a primary amine + an aldehyde + H2O2</text>
        <dbReference type="Rhea" id="RHEA:26414"/>
        <dbReference type="ChEBI" id="CHEBI:15377"/>
        <dbReference type="ChEBI" id="CHEBI:15379"/>
        <dbReference type="ChEBI" id="CHEBI:16240"/>
        <dbReference type="ChEBI" id="CHEBI:17478"/>
        <dbReference type="ChEBI" id="CHEBI:58855"/>
        <dbReference type="ChEBI" id="CHEBI:65296"/>
        <dbReference type="EC" id="1.4.3.4"/>
    </reaction>
</comment>
<dbReference type="GO" id="GO:0008131">
    <property type="term" value="F:primary methylamine oxidase activity"/>
    <property type="evidence" value="ECO:0007669"/>
    <property type="project" value="TreeGrafter"/>
</dbReference>
<dbReference type="EC" id="1.4.3.4" evidence="3"/>
<reference evidence="9" key="1">
    <citation type="submission" date="2025-08" db="UniProtKB">
        <authorList>
            <consortium name="Ensembl"/>
        </authorList>
    </citation>
    <scope>IDENTIFICATION</scope>
</reference>
<dbReference type="GO" id="GO:0005741">
    <property type="term" value="C:mitochondrial outer membrane"/>
    <property type="evidence" value="ECO:0007669"/>
    <property type="project" value="UniProtKB-SubCell"/>
</dbReference>
<comment type="similarity">
    <text evidence="2">Belongs to the flavin monoamine oxidase family.</text>
</comment>
<evidence type="ECO:0000256" key="1">
    <source>
        <dbReference type="ARBA" id="ARBA00004362"/>
    </source>
</evidence>
<dbReference type="GO" id="GO:0050660">
    <property type="term" value="F:flavin adenine dinucleotide binding"/>
    <property type="evidence" value="ECO:0007669"/>
    <property type="project" value="TreeGrafter"/>
</dbReference>
<dbReference type="SUPFAM" id="SSF51905">
    <property type="entry name" value="FAD/NAD(P)-binding domain"/>
    <property type="match status" value="1"/>
</dbReference>
<evidence type="ECO:0000313" key="10">
    <source>
        <dbReference type="Proteomes" id="UP000694555"/>
    </source>
</evidence>
<dbReference type="Gene3D" id="3.50.50.60">
    <property type="entry name" value="FAD/NAD(P)-binding domain"/>
    <property type="match status" value="1"/>
</dbReference>
<accession>A0A8C0HKQ1</accession>
<keyword evidence="5" id="KW-0472">Membrane</keyword>
<dbReference type="PANTHER" id="PTHR43563:SF16">
    <property type="entry name" value="AMINE OXIDASE"/>
    <property type="match status" value="1"/>
</dbReference>
<dbReference type="Proteomes" id="UP000694555">
    <property type="component" value="Unplaced"/>
</dbReference>
<evidence type="ECO:0000256" key="4">
    <source>
        <dbReference type="ARBA" id="ARBA00022630"/>
    </source>
</evidence>
<reference evidence="9" key="2">
    <citation type="submission" date="2025-09" db="UniProtKB">
        <authorList>
            <consortium name="Ensembl"/>
        </authorList>
    </citation>
    <scope>IDENTIFICATION</scope>
</reference>
<evidence type="ECO:0000256" key="6">
    <source>
        <dbReference type="ARBA" id="ARBA00022827"/>
    </source>
</evidence>
<evidence type="ECO:0000259" key="8">
    <source>
        <dbReference type="Pfam" id="PF01593"/>
    </source>
</evidence>
<dbReference type="InterPro" id="IPR002937">
    <property type="entry name" value="Amino_oxidase"/>
</dbReference>
<dbReference type="PANTHER" id="PTHR43563">
    <property type="entry name" value="AMINE OXIDASE"/>
    <property type="match status" value="1"/>
</dbReference>
<keyword evidence="5" id="KW-1000">Mitochondrion outer membrane</keyword>
<keyword evidence="10" id="KW-1185">Reference proteome</keyword>
<dbReference type="Gene3D" id="3.90.660.10">
    <property type="match status" value="1"/>
</dbReference>
<feature type="domain" description="Amine oxidase" evidence="8">
    <location>
        <begin position="16"/>
        <end position="91"/>
    </location>
</feature>
<evidence type="ECO:0000256" key="3">
    <source>
        <dbReference type="ARBA" id="ARBA00012804"/>
    </source>
</evidence>
<dbReference type="InterPro" id="IPR036188">
    <property type="entry name" value="FAD/NAD-bd_sf"/>
</dbReference>
<protein>
    <recommendedName>
        <fullName evidence="3">monoamine oxidase</fullName>
        <ecNumber evidence="3">1.4.3.4</ecNumber>
    </recommendedName>
</protein>
<name>A0A8C0HKQ1_9AVES</name>
<keyword evidence="6" id="KW-0274">FAD</keyword>
<dbReference type="GO" id="GO:0097621">
    <property type="term" value="F:monoamine oxidase activity"/>
    <property type="evidence" value="ECO:0007669"/>
    <property type="project" value="UniProtKB-EC"/>
</dbReference>
<dbReference type="InterPro" id="IPR050703">
    <property type="entry name" value="Flavin_MAO"/>
</dbReference>
<dbReference type="AlphaFoldDB" id="A0A8C0HKQ1"/>
<evidence type="ECO:0000313" key="9">
    <source>
        <dbReference type="Ensembl" id="ENSBJAP00000011118.1"/>
    </source>
</evidence>
<dbReference type="Ensembl" id="ENSBJAT00000011433.1">
    <property type="protein sequence ID" value="ENSBJAP00000011118.1"/>
    <property type="gene ID" value="ENSBJAG00000007555.1"/>
</dbReference>